<reference evidence="1" key="1">
    <citation type="journal article" date="2015" name="Nature">
        <title>Complex archaea that bridge the gap between prokaryotes and eukaryotes.</title>
        <authorList>
            <person name="Spang A."/>
            <person name="Saw J.H."/>
            <person name="Jorgensen S.L."/>
            <person name="Zaremba-Niedzwiedzka K."/>
            <person name="Martijn J."/>
            <person name="Lind A.E."/>
            <person name="van Eijk R."/>
            <person name="Schleper C."/>
            <person name="Guy L."/>
            <person name="Ettema T.J."/>
        </authorList>
    </citation>
    <scope>NUCLEOTIDE SEQUENCE</scope>
</reference>
<accession>A0A0F8WAW3</accession>
<protein>
    <recommendedName>
        <fullName evidence="2">t-SNARE coiled-coil homology domain-containing protein</fullName>
    </recommendedName>
</protein>
<comment type="caution">
    <text evidence="1">The sequence shown here is derived from an EMBL/GenBank/DDBJ whole genome shotgun (WGS) entry which is preliminary data.</text>
</comment>
<evidence type="ECO:0000313" key="1">
    <source>
        <dbReference type="EMBL" id="KKK45225.1"/>
    </source>
</evidence>
<proteinExistence type="predicted"/>
<name>A0A0F8WAW3_9ZZZZ</name>
<gene>
    <name evidence="1" type="ORF">LCGC14_3165830</name>
</gene>
<dbReference type="AlphaFoldDB" id="A0A0F8WAW3"/>
<dbReference type="EMBL" id="LAZR01070105">
    <property type="protein sequence ID" value="KKK45225.1"/>
    <property type="molecule type" value="Genomic_DNA"/>
</dbReference>
<evidence type="ECO:0008006" key="2">
    <source>
        <dbReference type="Google" id="ProtNLM"/>
    </source>
</evidence>
<organism evidence="1">
    <name type="scientific">marine sediment metagenome</name>
    <dbReference type="NCBI Taxonomy" id="412755"/>
    <lineage>
        <taxon>unclassified sequences</taxon>
        <taxon>metagenomes</taxon>
        <taxon>ecological metagenomes</taxon>
    </lineage>
</organism>
<sequence length="56" mass="5912">VGQQDKSIGRLEGKVDGLASAAGLFQDQLKGVDERLGRIDQRINGVVSSGDKEATQ</sequence>
<feature type="non-terminal residue" evidence="1">
    <location>
        <position position="1"/>
    </location>
</feature>